<dbReference type="EMBL" id="FOES01000007">
    <property type="protein sequence ID" value="SEQ14110.1"/>
    <property type="molecule type" value="Genomic_DNA"/>
</dbReference>
<dbReference type="Gene3D" id="3.40.50.360">
    <property type="match status" value="1"/>
</dbReference>
<keyword evidence="4" id="KW-1185">Reference proteome</keyword>
<protein>
    <submittedName>
        <fullName evidence="3">Chromate reductase</fullName>
    </submittedName>
</protein>
<reference evidence="3 4" key="1">
    <citation type="submission" date="2016-10" db="EMBL/GenBank/DDBJ databases">
        <authorList>
            <person name="de Groot N.N."/>
        </authorList>
    </citation>
    <scope>NUCLEOTIDE SEQUENCE [LARGE SCALE GENOMIC DNA]</scope>
    <source>
        <strain evidence="3 4">DSM 21633</strain>
    </source>
</reference>
<gene>
    <name evidence="3" type="ORF">SAMN05216362_10747</name>
</gene>
<dbReference type="Proteomes" id="UP000199427">
    <property type="component" value="Unassembled WGS sequence"/>
</dbReference>
<dbReference type="PANTHER" id="PTHR30543:SF21">
    <property type="entry name" value="NAD(P)H-DEPENDENT FMN REDUCTASE LOT6"/>
    <property type="match status" value="1"/>
</dbReference>
<comment type="similarity">
    <text evidence="1">Belongs to the azoreductase type 2 family.</text>
</comment>
<dbReference type="SUPFAM" id="SSF52218">
    <property type="entry name" value="Flavoproteins"/>
    <property type="match status" value="1"/>
</dbReference>
<dbReference type="InterPro" id="IPR029039">
    <property type="entry name" value="Flavoprotein-like_sf"/>
</dbReference>
<proteinExistence type="inferred from homology"/>
<dbReference type="RefSeq" id="WP_091773017.1">
    <property type="nucleotide sequence ID" value="NZ_CAESCL010000001.1"/>
</dbReference>
<organism evidence="3 4">
    <name type="scientific">Piscibacillus halophilus</name>
    <dbReference type="NCBI Taxonomy" id="571933"/>
    <lineage>
        <taxon>Bacteria</taxon>
        <taxon>Bacillati</taxon>
        <taxon>Bacillota</taxon>
        <taxon>Bacilli</taxon>
        <taxon>Bacillales</taxon>
        <taxon>Bacillaceae</taxon>
        <taxon>Piscibacillus</taxon>
    </lineage>
</organism>
<evidence type="ECO:0000313" key="3">
    <source>
        <dbReference type="EMBL" id="SEQ14110.1"/>
    </source>
</evidence>
<dbReference type="InterPro" id="IPR005025">
    <property type="entry name" value="FMN_Rdtase-like_dom"/>
</dbReference>
<evidence type="ECO:0000256" key="1">
    <source>
        <dbReference type="ARBA" id="ARBA00009428"/>
    </source>
</evidence>
<dbReference type="AlphaFoldDB" id="A0A1H9DKS9"/>
<feature type="domain" description="NADPH-dependent FMN reductase-like" evidence="2">
    <location>
        <begin position="3"/>
        <end position="147"/>
    </location>
</feature>
<evidence type="ECO:0000259" key="2">
    <source>
        <dbReference type="Pfam" id="PF03358"/>
    </source>
</evidence>
<dbReference type="GO" id="GO:0005829">
    <property type="term" value="C:cytosol"/>
    <property type="evidence" value="ECO:0007669"/>
    <property type="project" value="TreeGrafter"/>
</dbReference>
<evidence type="ECO:0000313" key="4">
    <source>
        <dbReference type="Proteomes" id="UP000199427"/>
    </source>
</evidence>
<dbReference type="PANTHER" id="PTHR30543">
    <property type="entry name" value="CHROMATE REDUCTASE"/>
    <property type="match status" value="1"/>
</dbReference>
<dbReference type="Pfam" id="PF03358">
    <property type="entry name" value="FMN_red"/>
    <property type="match status" value="1"/>
</dbReference>
<dbReference type="GO" id="GO:0010181">
    <property type="term" value="F:FMN binding"/>
    <property type="evidence" value="ECO:0007669"/>
    <property type="project" value="TreeGrafter"/>
</dbReference>
<dbReference type="STRING" id="571933.SAMN05216362_10747"/>
<dbReference type="GO" id="GO:0016491">
    <property type="term" value="F:oxidoreductase activity"/>
    <property type="evidence" value="ECO:0007669"/>
    <property type="project" value="InterPro"/>
</dbReference>
<name>A0A1H9DKS9_9BACI</name>
<sequence length="188" mass="20578">MGIKVVGISGSHRKDSLNKKLLDFVAEQLPQEVEYEYADFSNVPLFNQDQEEPIPESVKVFKGKVESADIVLFATPEYNGSISGVLKNGIDWLSRPAGQNSLTGKVAGVMGAAPGQGGTLKAQLHLREILSHMNVDVPGQPRVMCNFAGEKMKEARLVLEGKELESVENLIKRLIKMANAYKQEPVTV</sequence>
<accession>A0A1H9DKS9</accession>
<dbReference type="OrthoDB" id="9812295at2"/>
<dbReference type="InterPro" id="IPR050712">
    <property type="entry name" value="NAD(P)H-dep_reductase"/>
</dbReference>